<protein>
    <recommendedName>
        <fullName evidence="1">DUF6774 domain-containing protein</fullName>
    </recommendedName>
</protein>
<evidence type="ECO:0000259" key="1">
    <source>
        <dbReference type="Pfam" id="PF20564"/>
    </source>
</evidence>
<dbReference type="Pfam" id="PF20564">
    <property type="entry name" value="DUF6774"/>
    <property type="match status" value="1"/>
</dbReference>
<dbReference type="InterPro" id="IPR046665">
    <property type="entry name" value="DUF6774"/>
</dbReference>
<keyword evidence="3" id="KW-1185">Reference proteome</keyword>
<accession>A0A1I0RFW1</accession>
<dbReference type="AlphaFoldDB" id="A0A1I0RFW1"/>
<dbReference type="Proteomes" id="UP000199701">
    <property type="component" value="Unassembled WGS sequence"/>
</dbReference>
<gene>
    <name evidence="2" type="ORF">SAMN05421659_11523</name>
</gene>
<evidence type="ECO:0000313" key="3">
    <source>
        <dbReference type="Proteomes" id="UP000199701"/>
    </source>
</evidence>
<evidence type="ECO:0000313" key="2">
    <source>
        <dbReference type="EMBL" id="SEW39575.1"/>
    </source>
</evidence>
<proteinExistence type="predicted"/>
<sequence>MRIPFVAQIGANMRSCELVTLITAIACSISQCYPSEELPVIAAILTQLGDTLGTIIAQEEFCNEITEK</sequence>
<feature type="domain" description="DUF6774" evidence="1">
    <location>
        <begin position="35"/>
        <end position="62"/>
    </location>
</feature>
<name>A0A1I0RFW1_9FIRM</name>
<reference evidence="2 3" key="1">
    <citation type="submission" date="2016-10" db="EMBL/GenBank/DDBJ databases">
        <authorList>
            <person name="de Groot N.N."/>
        </authorList>
    </citation>
    <scope>NUCLEOTIDE SEQUENCE [LARGE SCALE GENOMIC DNA]</scope>
    <source>
        <strain evidence="2 3">DSM 9179</strain>
    </source>
</reference>
<organism evidence="2 3">
    <name type="scientific">[Clostridium] fimetarium</name>
    <dbReference type="NCBI Taxonomy" id="99656"/>
    <lineage>
        <taxon>Bacteria</taxon>
        <taxon>Bacillati</taxon>
        <taxon>Bacillota</taxon>
        <taxon>Clostridia</taxon>
        <taxon>Lachnospirales</taxon>
        <taxon>Lachnospiraceae</taxon>
    </lineage>
</organism>
<dbReference type="EMBL" id="FOJI01000015">
    <property type="protein sequence ID" value="SEW39575.1"/>
    <property type="molecule type" value="Genomic_DNA"/>
</dbReference>